<dbReference type="GO" id="GO:0005886">
    <property type="term" value="C:plasma membrane"/>
    <property type="evidence" value="ECO:0007669"/>
    <property type="project" value="UniProtKB-SubCell"/>
</dbReference>
<dbReference type="GO" id="GO:0005549">
    <property type="term" value="F:odorant binding"/>
    <property type="evidence" value="ECO:0007669"/>
    <property type="project" value="InterPro"/>
</dbReference>
<dbReference type="EMBL" id="KK853771">
    <property type="protein sequence ID" value="KDQ83631.1"/>
    <property type="molecule type" value="Genomic_DNA"/>
</dbReference>
<evidence type="ECO:0000313" key="10">
    <source>
        <dbReference type="EMBL" id="KDQ83631.1"/>
    </source>
</evidence>
<keyword evidence="7 9" id="KW-0675">Receptor</keyword>
<proteinExistence type="inferred from homology"/>
<evidence type="ECO:0000256" key="8">
    <source>
        <dbReference type="ARBA" id="ARBA00023224"/>
    </source>
</evidence>
<dbReference type="InParanoid" id="A0A067QRY2"/>
<feature type="transmembrane region" description="Helical" evidence="9">
    <location>
        <begin position="312"/>
        <end position="330"/>
    </location>
</feature>
<keyword evidence="6 9" id="KW-0472">Membrane</keyword>
<evidence type="ECO:0000256" key="5">
    <source>
        <dbReference type="ARBA" id="ARBA00022989"/>
    </source>
</evidence>
<keyword evidence="3 9" id="KW-0812">Transmembrane</keyword>
<organism evidence="10 11">
    <name type="scientific">Zootermopsis nevadensis</name>
    <name type="common">Dampwood termite</name>
    <dbReference type="NCBI Taxonomy" id="136037"/>
    <lineage>
        <taxon>Eukaryota</taxon>
        <taxon>Metazoa</taxon>
        <taxon>Ecdysozoa</taxon>
        <taxon>Arthropoda</taxon>
        <taxon>Hexapoda</taxon>
        <taxon>Insecta</taxon>
        <taxon>Pterygota</taxon>
        <taxon>Neoptera</taxon>
        <taxon>Polyneoptera</taxon>
        <taxon>Dictyoptera</taxon>
        <taxon>Blattodea</taxon>
        <taxon>Blattoidea</taxon>
        <taxon>Termitoidae</taxon>
        <taxon>Termopsidae</taxon>
        <taxon>Zootermopsis</taxon>
    </lineage>
</organism>
<dbReference type="Pfam" id="PF02949">
    <property type="entry name" value="7tm_6"/>
    <property type="match status" value="1"/>
</dbReference>
<keyword evidence="5 9" id="KW-1133">Transmembrane helix</keyword>
<evidence type="ECO:0000256" key="4">
    <source>
        <dbReference type="ARBA" id="ARBA00022725"/>
    </source>
</evidence>
<feature type="transmembrane region" description="Helical" evidence="9">
    <location>
        <begin position="15"/>
        <end position="33"/>
    </location>
</feature>
<keyword evidence="2 9" id="KW-0716">Sensory transduction</keyword>
<dbReference type="eggNOG" id="ENOG502STYH">
    <property type="taxonomic scope" value="Eukaryota"/>
</dbReference>
<keyword evidence="4 9" id="KW-0552">Olfaction</keyword>
<evidence type="ECO:0000256" key="9">
    <source>
        <dbReference type="RuleBase" id="RU351113"/>
    </source>
</evidence>
<accession>A0A067QRY2</accession>
<feature type="transmembrane region" description="Helical" evidence="9">
    <location>
        <begin position="140"/>
        <end position="159"/>
    </location>
</feature>
<comment type="caution">
    <text evidence="9">Lacks conserved residue(s) required for the propagation of feature annotation.</text>
</comment>
<reference evidence="10 11" key="1">
    <citation type="journal article" date="2014" name="Nat. Commun.">
        <title>Molecular traces of alternative social organization in a termite genome.</title>
        <authorList>
            <person name="Terrapon N."/>
            <person name="Li C."/>
            <person name="Robertson H.M."/>
            <person name="Ji L."/>
            <person name="Meng X."/>
            <person name="Booth W."/>
            <person name="Chen Z."/>
            <person name="Childers C.P."/>
            <person name="Glastad K.M."/>
            <person name="Gokhale K."/>
            <person name="Gowin J."/>
            <person name="Gronenberg W."/>
            <person name="Hermansen R.A."/>
            <person name="Hu H."/>
            <person name="Hunt B.G."/>
            <person name="Huylmans A.K."/>
            <person name="Khalil S.M."/>
            <person name="Mitchell R.D."/>
            <person name="Munoz-Torres M.C."/>
            <person name="Mustard J.A."/>
            <person name="Pan H."/>
            <person name="Reese J.T."/>
            <person name="Scharf M.E."/>
            <person name="Sun F."/>
            <person name="Vogel H."/>
            <person name="Xiao J."/>
            <person name="Yang W."/>
            <person name="Yang Z."/>
            <person name="Yang Z."/>
            <person name="Zhou J."/>
            <person name="Zhu J."/>
            <person name="Brent C.S."/>
            <person name="Elsik C.G."/>
            <person name="Goodisman M.A."/>
            <person name="Liberles D.A."/>
            <person name="Roe R.M."/>
            <person name="Vargo E.L."/>
            <person name="Vilcinskas A."/>
            <person name="Wang J."/>
            <person name="Bornberg-Bauer E."/>
            <person name="Korb J."/>
            <person name="Zhang G."/>
            <person name="Liebig J."/>
        </authorList>
    </citation>
    <scope>NUCLEOTIDE SEQUENCE [LARGE SCALE GENOMIC DNA]</scope>
    <source>
        <tissue evidence="10">Whole organism</tissue>
    </source>
</reference>
<dbReference type="FunCoup" id="A0A067QRY2">
    <property type="interactions" value="98"/>
</dbReference>
<dbReference type="GO" id="GO:0004984">
    <property type="term" value="F:olfactory receptor activity"/>
    <property type="evidence" value="ECO:0007669"/>
    <property type="project" value="InterPro"/>
</dbReference>
<feature type="transmembrane region" description="Helical" evidence="9">
    <location>
        <begin position="276"/>
        <end position="300"/>
    </location>
</feature>
<evidence type="ECO:0000256" key="2">
    <source>
        <dbReference type="ARBA" id="ARBA00022606"/>
    </source>
</evidence>
<keyword evidence="11" id="KW-1185">Reference proteome</keyword>
<evidence type="ECO:0000256" key="3">
    <source>
        <dbReference type="ARBA" id="ARBA00022692"/>
    </source>
</evidence>
<comment type="similarity">
    <text evidence="9">Belongs to the insect chemoreceptor superfamily. Heteromeric odorant receptor channel (TC 1.A.69) family.</text>
</comment>
<dbReference type="InterPro" id="IPR004117">
    <property type="entry name" value="7tm6_olfct_rcpt"/>
</dbReference>
<feature type="transmembrane region" description="Helical" evidence="9">
    <location>
        <begin position="40"/>
        <end position="56"/>
    </location>
</feature>
<comment type="subcellular location">
    <subcellularLocation>
        <location evidence="9">Cell membrane</location>
        <topology evidence="9">Multi-pass membrane protein</topology>
    </subcellularLocation>
    <subcellularLocation>
        <location evidence="1">Membrane</location>
        <topology evidence="1">Multi-pass membrane protein</topology>
    </subcellularLocation>
</comment>
<evidence type="ECO:0000256" key="7">
    <source>
        <dbReference type="ARBA" id="ARBA00023170"/>
    </source>
</evidence>
<dbReference type="GO" id="GO:0007165">
    <property type="term" value="P:signal transduction"/>
    <property type="evidence" value="ECO:0007669"/>
    <property type="project" value="UniProtKB-KW"/>
</dbReference>
<sequence length="410" mass="46859">MAGRNNVLIGNITKLRFNFFLIVFRTAGIPILFEKVPKLFQIYCFAVNTCVLIFYASNVLDLFTHKEDLRYTMETVRAAAPASIIIWTYSFLRFRTNVLERLIRGTEAFNWETLPKNDPDTGSLTMAGWISVIKTTIRRITISAELYLVAYIIACSVISDKRIPLFNAWFPCDMALSPAYELINIQQSIAATAYVFTVYPFPCFFATLVCITGSQLEKLRARLLNIKLKRDTAMQQESGAETDLEEVFRHMQKELNECVRQHQEILRYIRELEDSLNVFMTGVFLLSLISMCLCAFSIVTSWGDHFMMLQGVIAYSMALVPLVFYCWFGYELTAQTQRIKDAAWGCDWVGTPVSFQKSIRLIISSANKEFTLTAGKIVPVTISTMVNMVNQSVSYFMFLLEVKDSIETDE</sequence>
<evidence type="ECO:0000256" key="6">
    <source>
        <dbReference type="ARBA" id="ARBA00023136"/>
    </source>
</evidence>
<feature type="transmembrane region" description="Helical" evidence="9">
    <location>
        <begin position="189"/>
        <end position="212"/>
    </location>
</feature>
<keyword evidence="8 9" id="KW-0807">Transducer</keyword>
<evidence type="ECO:0000313" key="11">
    <source>
        <dbReference type="Proteomes" id="UP000027135"/>
    </source>
</evidence>
<dbReference type="PANTHER" id="PTHR21137">
    <property type="entry name" value="ODORANT RECEPTOR"/>
    <property type="match status" value="1"/>
</dbReference>
<evidence type="ECO:0000256" key="1">
    <source>
        <dbReference type="ARBA" id="ARBA00004141"/>
    </source>
</evidence>
<dbReference type="AlphaFoldDB" id="A0A067QRY2"/>
<name>A0A067QRY2_ZOONE</name>
<dbReference type="OMA" id="MIMIGSY"/>
<protein>
    <recommendedName>
        <fullName evidence="9">Odorant receptor</fullName>
    </recommendedName>
</protein>
<dbReference type="PANTHER" id="PTHR21137:SF42">
    <property type="entry name" value="ODORANT RECEPTOR 83A"/>
    <property type="match status" value="1"/>
</dbReference>
<gene>
    <name evidence="10" type="ORF">L798_06892</name>
</gene>
<dbReference type="Proteomes" id="UP000027135">
    <property type="component" value="Unassembled WGS sequence"/>
</dbReference>